<dbReference type="Proteomes" id="UP001500416">
    <property type="component" value="Unassembled WGS sequence"/>
</dbReference>
<accession>A0ABN0T3M8</accession>
<keyword evidence="3" id="KW-1185">Reference proteome</keyword>
<evidence type="ECO:0000313" key="3">
    <source>
        <dbReference type="Proteomes" id="UP001500416"/>
    </source>
</evidence>
<sequence>MAPANEAENWGPTAAGAGAGSRSTTTAGSAGVATTGSFGTERRNIKAPDHLQARLRGSPALYAGDPR</sequence>
<organism evidence="2 3">
    <name type="scientific">Saccharothrix mutabilis subsp. mutabilis</name>
    <dbReference type="NCBI Taxonomy" id="66855"/>
    <lineage>
        <taxon>Bacteria</taxon>
        <taxon>Bacillati</taxon>
        <taxon>Actinomycetota</taxon>
        <taxon>Actinomycetes</taxon>
        <taxon>Pseudonocardiales</taxon>
        <taxon>Pseudonocardiaceae</taxon>
        <taxon>Saccharothrix</taxon>
    </lineage>
</organism>
<proteinExistence type="predicted"/>
<feature type="compositionally biased region" description="Basic and acidic residues" evidence="1">
    <location>
        <begin position="40"/>
        <end position="52"/>
    </location>
</feature>
<feature type="compositionally biased region" description="Low complexity" evidence="1">
    <location>
        <begin position="13"/>
        <end position="39"/>
    </location>
</feature>
<evidence type="ECO:0000256" key="1">
    <source>
        <dbReference type="SAM" id="MobiDB-lite"/>
    </source>
</evidence>
<gene>
    <name evidence="2" type="ORF">GCM10010492_06680</name>
</gene>
<protein>
    <submittedName>
        <fullName evidence="2">Uncharacterized protein</fullName>
    </submittedName>
</protein>
<dbReference type="EMBL" id="BAAABU010000001">
    <property type="protein sequence ID" value="GAA0211527.1"/>
    <property type="molecule type" value="Genomic_DNA"/>
</dbReference>
<reference evidence="2 3" key="1">
    <citation type="journal article" date="2019" name="Int. J. Syst. Evol. Microbiol.">
        <title>The Global Catalogue of Microorganisms (GCM) 10K type strain sequencing project: providing services to taxonomists for standard genome sequencing and annotation.</title>
        <authorList>
            <consortium name="The Broad Institute Genomics Platform"/>
            <consortium name="The Broad Institute Genome Sequencing Center for Infectious Disease"/>
            <person name="Wu L."/>
            <person name="Ma J."/>
        </authorList>
    </citation>
    <scope>NUCLEOTIDE SEQUENCE [LARGE SCALE GENOMIC DNA]</scope>
    <source>
        <strain evidence="2 3">JCM 3380</strain>
    </source>
</reference>
<feature type="region of interest" description="Disordered" evidence="1">
    <location>
        <begin position="1"/>
        <end position="67"/>
    </location>
</feature>
<name>A0ABN0T3M8_9PSEU</name>
<evidence type="ECO:0000313" key="2">
    <source>
        <dbReference type="EMBL" id="GAA0211527.1"/>
    </source>
</evidence>
<comment type="caution">
    <text evidence="2">The sequence shown here is derived from an EMBL/GenBank/DDBJ whole genome shotgun (WGS) entry which is preliminary data.</text>
</comment>